<comment type="caution">
    <text evidence="3">The sequence shown here is derived from an EMBL/GenBank/DDBJ whole genome shotgun (WGS) entry which is preliminary data.</text>
</comment>
<dbReference type="RefSeq" id="WP_167702789.1">
    <property type="nucleotide sequence ID" value="NZ_CP118168.1"/>
</dbReference>
<evidence type="ECO:0000256" key="1">
    <source>
        <dbReference type="ARBA" id="ARBA00023015"/>
    </source>
</evidence>
<dbReference type="PANTHER" id="PTHR30185">
    <property type="entry name" value="CRYPTIC BETA-GLUCOSIDE BGL OPERON ANTITERMINATOR"/>
    <property type="match status" value="1"/>
</dbReference>
<evidence type="ECO:0008006" key="5">
    <source>
        <dbReference type="Google" id="ProtNLM"/>
    </source>
</evidence>
<dbReference type="PANTHER" id="PTHR30185:SF18">
    <property type="entry name" value="TRANSCRIPTIONAL REGULATOR MTLR"/>
    <property type="match status" value="1"/>
</dbReference>
<keyword evidence="1" id="KW-0805">Transcription regulation</keyword>
<dbReference type="Proteomes" id="UP000752013">
    <property type="component" value="Unassembled WGS sequence"/>
</dbReference>
<reference evidence="3" key="1">
    <citation type="submission" date="2020-03" db="EMBL/GenBank/DDBJ databases">
        <title>Spirochaetal bacteria isolated from arthropods constitute a novel genus Entomospira genus novum within the order Spirochaetales.</title>
        <authorList>
            <person name="Grana-Miraglia L."/>
            <person name="Sikutova S."/>
            <person name="Fingerle V."/>
            <person name="Sing A."/>
            <person name="Castillo-Ramirez S."/>
            <person name="Margos G."/>
            <person name="Rudolf I."/>
        </authorList>
    </citation>
    <scope>NUCLEOTIDE SEQUENCE</scope>
    <source>
        <strain evidence="3">BR208</strain>
    </source>
</reference>
<evidence type="ECO:0000256" key="2">
    <source>
        <dbReference type="ARBA" id="ARBA00023163"/>
    </source>
</evidence>
<proteinExistence type="predicted"/>
<organism evidence="3 4">
    <name type="scientific">Entomospira nematocerorum</name>
    <dbReference type="NCBI Taxonomy" id="2719987"/>
    <lineage>
        <taxon>Bacteria</taxon>
        <taxon>Pseudomonadati</taxon>
        <taxon>Spirochaetota</taxon>
        <taxon>Spirochaetia</taxon>
        <taxon>Spirochaetales</taxon>
        <taxon>Spirochaetaceae</taxon>
        <taxon>Entomospira</taxon>
    </lineage>
</organism>
<dbReference type="EMBL" id="JAATLK010000001">
    <property type="protein sequence ID" value="NIZ46318.1"/>
    <property type="molecule type" value="Genomic_DNA"/>
</dbReference>
<protein>
    <recommendedName>
        <fullName evidence="5">Mga helix-turn-helix domain-containing protein</fullName>
    </recommendedName>
</protein>
<dbReference type="AlphaFoldDB" id="A0A968GDR1"/>
<name>A0A968GDR1_9SPIO</name>
<accession>A0A968GDR1</accession>
<evidence type="ECO:0000313" key="4">
    <source>
        <dbReference type="Proteomes" id="UP000752013"/>
    </source>
</evidence>
<gene>
    <name evidence="3" type="ORF">HCT46_00045</name>
</gene>
<evidence type="ECO:0000313" key="3">
    <source>
        <dbReference type="EMBL" id="NIZ46318.1"/>
    </source>
</evidence>
<keyword evidence="4" id="KW-1185">Reference proteome</keyword>
<keyword evidence="2" id="KW-0804">Transcription</keyword>
<dbReference type="InterPro" id="IPR050661">
    <property type="entry name" value="BglG_antiterminators"/>
</dbReference>
<sequence length="636" mass="74047">MSYSYQRAIKFLRLLAKESTFKPVHFYAKALNVSPKSIFYYLSQLEHILNKDEFLLHKEPSKGILLEKSSEISLSQIIKENIPQHRQIKILHSLITDQESPSVTDLSEFFHISKTSIISDCKKIFHELSAFTTLNVRFSQQKLYISNNFLGKAQLHLIFIHKITSILPQEYHTPEKFLFQLQDYYPQSCIRQTTNILNAFFQSIAHRCPTHHNRLFFSLIFLIFLYESPKSIILPPITDLAIPQFLDNIFAEVLPSSTNSLNNKKFLYMQLLIQQILPINSFNSRDDPSFHDLITIFSQIISINFFTNKQLISYLSQTYPIFILQSRLGLTIEHHSYTSLKQKHSLLMNIGLLAITYHHSRWQLSYNAGSACSILAYLLLAIQKYDPIPIYLLTDLDPPMHLLFKHKLKSFLPPTSKMLDIYTLESISPTSCHLVLSTYPIIPKPKLNFLVISPTLHIEEQKKILQSYVNISQMKIQQQIKHQARPHLLQRWLQKDLIFVKHTFHTKQKIFHLLGSSLLRYNYSSIDLTDTIATYDSIQKVDTYLDWVILAIPPHYITRSAISIYKGKNALFWHQHSLHNILLISLSTKDYPNMPLLLKEIYQFLGTSIYDDIIASMLKPSSVTVPQHRYTKKLDP</sequence>